<accession>A0A8J2J8B7</accession>
<evidence type="ECO:0000313" key="2">
    <source>
        <dbReference type="Proteomes" id="UP000708208"/>
    </source>
</evidence>
<gene>
    <name evidence="1" type="ORF">AFUS01_LOCUS5219</name>
</gene>
<dbReference type="Proteomes" id="UP000708208">
    <property type="component" value="Unassembled WGS sequence"/>
</dbReference>
<evidence type="ECO:0000313" key="1">
    <source>
        <dbReference type="EMBL" id="CAG7713283.1"/>
    </source>
</evidence>
<keyword evidence="2" id="KW-1185">Reference proteome</keyword>
<name>A0A8J2J8B7_9HEXA</name>
<feature type="non-terminal residue" evidence="1">
    <location>
        <position position="1"/>
    </location>
</feature>
<sequence length="43" mass="5101">MFPQNFLFLSRLLFLSREKSDIFVGLPIFKHYKPEMSPRSIIG</sequence>
<proteinExistence type="predicted"/>
<comment type="caution">
    <text evidence="1">The sequence shown here is derived from an EMBL/GenBank/DDBJ whole genome shotgun (WGS) entry which is preliminary data.</text>
</comment>
<protein>
    <submittedName>
        <fullName evidence="1">Uncharacterized protein</fullName>
    </submittedName>
</protein>
<organism evidence="1 2">
    <name type="scientific">Allacma fusca</name>
    <dbReference type="NCBI Taxonomy" id="39272"/>
    <lineage>
        <taxon>Eukaryota</taxon>
        <taxon>Metazoa</taxon>
        <taxon>Ecdysozoa</taxon>
        <taxon>Arthropoda</taxon>
        <taxon>Hexapoda</taxon>
        <taxon>Collembola</taxon>
        <taxon>Symphypleona</taxon>
        <taxon>Sminthuridae</taxon>
        <taxon>Allacma</taxon>
    </lineage>
</organism>
<dbReference type="EMBL" id="CAJVCH010033030">
    <property type="protein sequence ID" value="CAG7713283.1"/>
    <property type="molecule type" value="Genomic_DNA"/>
</dbReference>
<dbReference type="AlphaFoldDB" id="A0A8J2J8B7"/>
<reference evidence="1" key="1">
    <citation type="submission" date="2021-06" db="EMBL/GenBank/DDBJ databases">
        <authorList>
            <person name="Hodson N. C."/>
            <person name="Mongue J. A."/>
            <person name="Jaron S. K."/>
        </authorList>
    </citation>
    <scope>NUCLEOTIDE SEQUENCE</scope>
</reference>